<sequence length="119" mass="13789">MPDRIKMTDNQGMFKKGQKVFKVHHYSGVNIVYEEIDVNQYDERVVKLAKKIAGMPEVNLLDVLTDALYDISLKRLEKVEKSFAEELEKADPQVRTTKRDRGTCINLAIGKRFAFEVRQ</sequence>
<dbReference type="EMBL" id="LAZR01006606">
    <property type="protein sequence ID" value="KKM90934.1"/>
    <property type="molecule type" value="Genomic_DNA"/>
</dbReference>
<dbReference type="AlphaFoldDB" id="A0A0F9L7V1"/>
<proteinExistence type="predicted"/>
<gene>
    <name evidence="1" type="ORF">LCGC14_1233540</name>
</gene>
<name>A0A0F9L7V1_9ZZZZ</name>
<protein>
    <submittedName>
        <fullName evidence="1">Uncharacterized protein</fullName>
    </submittedName>
</protein>
<accession>A0A0F9L7V1</accession>
<reference evidence="1" key="1">
    <citation type="journal article" date="2015" name="Nature">
        <title>Complex archaea that bridge the gap between prokaryotes and eukaryotes.</title>
        <authorList>
            <person name="Spang A."/>
            <person name="Saw J.H."/>
            <person name="Jorgensen S.L."/>
            <person name="Zaremba-Niedzwiedzka K."/>
            <person name="Martijn J."/>
            <person name="Lind A.E."/>
            <person name="van Eijk R."/>
            <person name="Schleper C."/>
            <person name="Guy L."/>
            <person name="Ettema T.J."/>
        </authorList>
    </citation>
    <scope>NUCLEOTIDE SEQUENCE</scope>
</reference>
<organism evidence="1">
    <name type="scientific">marine sediment metagenome</name>
    <dbReference type="NCBI Taxonomy" id="412755"/>
    <lineage>
        <taxon>unclassified sequences</taxon>
        <taxon>metagenomes</taxon>
        <taxon>ecological metagenomes</taxon>
    </lineage>
</organism>
<evidence type="ECO:0000313" key="1">
    <source>
        <dbReference type="EMBL" id="KKM90934.1"/>
    </source>
</evidence>
<comment type="caution">
    <text evidence="1">The sequence shown here is derived from an EMBL/GenBank/DDBJ whole genome shotgun (WGS) entry which is preliminary data.</text>
</comment>